<sequence length="387" mass="45255">MSEASSDVTNPCIFLQGNSPLFNYRFNINDFTLPQLLRIRSSCVHWDGNWYLKNNLKDLINAQSKERGRFIRNVILERRRDYDQVLKRKLVHALHLPDRWGHSRKKKLEKLHYVVWQPPENIEDVCARTYLPHEAYAGLPPGSSSLTGWQRLKWSFFPNRFMPKFCPAEPSHRFNLECFLNTTLIGSMAVGVTMAVAHGLKFVSDFDRTNLSNIYASRYDAHRKRHDAFFRGFVRFTYRWGWRVGFLIGGMTLISQSLCIYRLKDTMANYMVAAFFPFSLYKWTRGVKGMAITGTIGAIFFGVPLGFLCGSCGLNPRLYKFDTKIHPFIASPQHWYNWPEEKMELSERKMNLLLEELNRNLDEKEASEIEIYRNFLMQPTLNKIASF</sequence>
<evidence type="ECO:0000256" key="5">
    <source>
        <dbReference type="ARBA" id="ARBA00023136"/>
    </source>
</evidence>
<comment type="function">
    <text evidence="6">Chaperone protein involved in the assembly of the mitochondrial NADH:ubiquinone oxidoreductase complex (complex I). Participates in constructing the membrane arm of complex I.</text>
</comment>
<comment type="similarity">
    <text evidence="2">Belongs to the Tim17/Tim22/Tim23 family.</text>
</comment>
<keyword evidence="12" id="KW-1185">Reference proteome</keyword>
<feature type="coiled-coil region" evidence="9">
    <location>
        <begin position="343"/>
        <end position="374"/>
    </location>
</feature>
<dbReference type="PANTHER" id="PTHR13002">
    <property type="entry name" value="C3ORF1 PROTEIN-RELATED"/>
    <property type="match status" value="1"/>
</dbReference>
<evidence type="ECO:0000256" key="3">
    <source>
        <dbReference type="ARBA" id="ARBA00022692"/>
    </source>
</evidence>
<keyword evidence="5 10" id="KW-0472">Membrane</keyword>
<proteinExistence type="inferred from homology"/>
<organism evidence="11 12">
    <name type="scientific">Clavelina lepadiformis</name>
    <name type="common">Light-bulb sea squirt</name>
    <name type="synonym">Ascidia lepadiformis</name>
    <dbReference type="NCBI Taxonomy" id="159417"/>
    <lineage>
        <taxon>Eukaryota</taxon>
        <taxon>Metazoa</taxon>
        <taxon>Chordata</taxon>
        <taxon>Tunicata</taxon>
        <taxon>Ascidiacea</taxon>
        <taxon>Aplousobranchia</taxon>
        <taxon>Clavelinidae</taxon>
        <taxon>Clavelina</taxon>
    </lineage>
</organism>
<evidence type="ECO:0000256" key="7">
    <source>
        <dbReference type="ARBA" id="ARBA00040778"/>
    </source>
</evidence>
<feature type="transmembrane region" description="Helical" evidence="10">
    <location>
        <begin position="240"/>
        <end position="261"/>
    </location>
</feature>
<protein>
    <recommendedName>
        <fullName evidence="7">Complex I assembly factor TIMMDC1, mitochondrial</fullName>
    </recommendedName>
    <alternativeName>
        <fullName evidence="8">Translocase of inner mitochondrial membrane domain-containing protein 1</fullName>
    </alternativeName>
</protein>
<keyword evidence="3 10" id="KW-0812">Transmembrane</keyword>
<dbReference type="PANTHER" id="PTHR13002:SF1">
    <property type="entry name" value="COMPLEX I ASSEMBLY FACTOR TIMMDC1, MITOCHONDRIAL"/>
    <property type="match status" value="1"/>
</dbReference>
<comment type="subcellular location">
    <subcellularLocation>
        <location evidence="1">Membrane</location>
        <topology evidence="1">Multi-pass membrane protein</topology>
    </subcellularLocation>
</comment>
<evidence type="ECO:0000256" key="2">
    <source>
        <dbReference type="ARBA" id="ARBA00008444"/>
    </source>
</evidence>
<feature type="transmembrane region" description="Helical" evidence="10">
    <location>
        <begin position="178"/>
        <end position="200"/>
    </location>
</feature>
<evidence type="ECO:0000313" key="11">
    <source>
        <dbReference type="EMBL" id="CAK8693280.1"/>
    </source>
</evidence>
<evidence type="ECO:0000256" key="8">
    <source>
        <dbReference type="ARBA" id="ARBA00041344"/>
    </source>
</evidence>
<dbReference type="Proteomes" id="UP001642483">
    <property type="component" value="Unassembled WGS sequence"/>
</dbReference>
<keyword evidence="4 10" id="KW-1133">Transmembrane helix</keyword>
<accession>A0ABP0GP18</accession>
<evidence type="ECO:0000256" key="9">
    <source>
        <dbReference type="SAM" id="Coils"/>
    </source>
</evidence>
<feature type="transmembrane region" description="Helical" evidence="10">
    <location>
        <begin position="268"/>
        <end position="284"/>
    </location>
</feature>
<dbReference type="InterPro" id="IPR055299">
    <property type="entry name" value="TIMMDC1"/>
</dbReference>
<evidence type="ECO:0000256" key="10">
    <source>
        <dbReference type="SAM" id="Phobius"/>
    </source>
</evidence>
<name>A0ABP0GP18_CLALP</name>
<feature type="transmembrane region" description="Helical" evidence="10">
    <location>
        <begin position="290"/>
        <end position="314"/>
    </location>
</feature>
<gene>
    <name evidence="11" type="ORF">CVLEPA_LOCUS26579</name>
</gene>
<comment type="caution">
    <text evidence="11">The sequence shown here is derived from an EMBL/GenBank/DDBJ whole genome shotgun (WGS) entry which is preliminary data.</text>
</comment>
<dbReference type="EMBL" id="CAWYQH010000130">
    <property type="protein sequence ID" value="CAK8693280.1"/>
    <property type="molecule type" value="Genomic_DNA"/>
</dbReference>
<evidence type="ECO:0000256" key="4">
    <source>
        <dbReference type="ARBA" id="ARBA00022989"/>
    </source>
</evidence>
<evidence type="ECO:0000256" key="6">
    <source>
        <dbReference type="ARBA" id="ARBA00037236"/>
    </source>
</evidence>
<reference evidence="11 12" key="1">
    <citation type="submission" date="2024-02" db="EMBL/GenBank/DDBJ databases">
        <authorList>
            <person name="Daric V."/>
            <person name="Darras S."/>
        </authorList>
    </citation>
    <scope>NUCLEOTIDE SEQUENCE [LARGE SCALE GENOMIC DNA]</scope>
</reference>
<evidence type="ECO:0000256" key="1">
    <source>
        <dbReference type="ARBA" id="ARBA00004141"/>
    </source>
</evidence>
<evidence type="ECO:0000313" key="12">
    <source>
        <dbReference type="Proteomes" id="UP001642483"/>
    </source>
</evidence>
<keyword evidence="9" id="KW-0175">Coiled coil</keyword>